<dbReference type="STRING" id="29170.A0A368F8P6"/>
<sequence length="127" mass="14137">KGRTEELEKLTELLGGLAVADLKQRDCKELAMSAIVHGNRLLDSINQGLNARKEADEGNPGGSVLVLDDAEKNLPSVPCYKLTAIAAPLMNHLKALMQVIQDQQQELNTVKQQLYHYKVSYMYIDPF</sequence>
<reference evidence="1 2" key="1">
    <citation type="submission" date="2014-10" db="EMBL/GenBank/DDBJ databases">
        <title>Draft genome of the hookworm Ancylostoma caninum.</title>
        <authorList>
            <person name="Mitreva M."/>
        </authorList>
    </citation>
    <scope>NUCLEOTIDE SEQUENCE [LARGE SCALE GENOMIC DNA]</scope>
    <source>
        <strain evidence="1 2">Baltimore</strain>
    </source>
</reference>
<organism evidence="1 2">
    <name type="scientific">Ancylostoma caninum</name>
    <name type="common">Dog hookworm</name>
    <dbReference type="NCBI Taxonomy" id="29170"/>
    <lineage>
        <taxon>Eukaryota</taxon>
        <taxon>Metazoa</taxon>
        <taxon>Ecdysozoa</taxon>
        <taxon>Nematoda</taxon>
        <taxon>Chromadorea</taxon>
        <taxon>Rhabditida</taxon>
        <taxon>Rhabditina</taxon>
        <taxon>Rhabditomorpha</taxon>
        <taxon>Strongyloidea</taxon>
        <taxon>Ancylostomatidae</taxon>
        <taxon>Ancylostomatinae</taxon>
        <taxon>Ancylostoma</taxon>
    </lineage>
</organism>
<evidence type="ECO:0000313" key="2">
    <source>
        <dbReference type="Proteomes" id="UP000252519"/>
    </source>
</evidence>
<keyword evidence="2" id="KW-1185">Reference proteome</keyword>
<name>A0A368F8P6_ANCCA</name>
<evidence type="ECO:0000313" key="1">
    <source>
        <dbReference type="EMBL" id="RCN28531.1"/>
    </source>
</evidence>
<dbReference type="EMBL" id="JOJR01002525">
    <property type="protein sequence ID" value="RCN28531.1"/>
    <property type="molecule type" value="Genomic_DNA"/>
</dbReference>
<dbReference type="AlphaFoldDB" id="A0A368F8P6"/>
<comment type="caution">
    <text evidence="1">The sequence shown here is derived from an EMBL/GenBank/DDBJ whole genome shotgun (WGS) entry which is preliminary data.</text>
</comment>
<proteinExistence type="predicted"/>
<accession>A0A368F8P6</accession>
<dbReference type="OrthoDB" id="2272012at2759"/>
<protein>
    <submittedName>
        <fullName evidence="1">Uncharacterized protein</fullName>
    </submittedName>
</protein>
<gene>
    <name evidence="1" type="ORF">ANCCAN_25723</name>
</gene>
<dbReference type="Proteomes" id="UP000252519">
    <property type="component" value="Unassembled WGS sequence"/>
</dbReference>
<feature type="non-terminal residue" evidence="1">
    <location>
        <position position="1"/>
    </location>
</feature>